<evidence type="ECO:0000313" key="1">
    <source>
        <dbReference type="EMBL" id="KAI2383900.1"/>
    </source>
</evidence>
<comment type="caution">
    <text evidence="1">The sequence shown here is derived from an EMBL/GenBank/DDBJ whole genome shotgun (WGS) entry which is preliminary data.</text>
</comment>
<reference evidence="1" key="1">
    <citation type="journal article" date="2022" name="bioRxiv">
        <title>Population genetic analysis of Ophidiomyces ophidiicola, the causative agent of snake fungal disease, indicates recent introductions to the USA.</title>
        <authorList>
            <person name="Ladner J.T."/>
            <person name="Palmer J.M."/>
            <person name="Ettinger C.L."/>
            <person name="Stajich J.E."/>
            <person name="Farrell T.M."/>
            <person name="Glorioso B.M."/>
            <person name="Lawson B."/>
            <person name="Price S.J."/>
            <person name="Stengle A.G."/>
            <person name="Grear D.A."/>
            <person name="Lorch J.M."/>
        </authorList>
    </citation>
    <scope>NUCLEOTIDE SEQUENCE</scope>
    <source>
        <strain evidence="1">NWHC 24266-5</strain>
    </source>
</reference>
<dbReference type="EMBL" id="JALBCA010000082">
    <property type="protein sequence ID" value="KAI2383900.1"/>
    <property type="molecule type" value="Genomic_DNA"/>
</dbReference>
<proteinExistence type="predicted"/>
<accession>A0ACB8US41</accession>
<name>A0ACB8US41_9EURO</name>
<sequence>MPYSLKGRNVLITGGARGLGAAVAERFAAEGSNVAINYIFSEDCATALAKKLEQDHKVKTIILQGDVGSRADCENLVKQTIKQLGGLDIIISNAGWTKMSNFPDLDALTDDEWDKCWSTNVKANLHLFRAAKPTMDANPEGGSFIVTSSTAGVTPGGSSMAYSVSKAAGLHLMKALASTQGTKIRVNAVLPGLILTEWGQRFPKEAVEMYENRVALKRVPSVDDCADIFPAIAKNSSMTGQQIPVDAGLLI</sequence>
<gene>
    <name evidence="1" type="ORF">LOY88_004990</name>
</gene>
<protein>
    <submittedName>
        <fullName evidence="1">Uncharacterized protein</fullName>
    </submittedName>
</protein>
<organism evidence="1">
    <name type="scientific">Ophidiomyces ophidiicola</name>
    <dbReference type="NCBI Taxonomy" id="1387563"/>
    <lineage>
        <taxon>Eukaryota</taxon>
        <taxon>Fungi</taxon>
        <taxon>Dikarya</taxon>
        <taxon>Ascomycota</taxon>
        <taxon>Pezizomycotina</taxon>
        <taxon>Eurotiomycetes</taxon>
        <taxon>Eurotiomycetidae</taxon>
        <taxon>Onygenales</taxon>
        <taxon>Onygenaceae</taxon>
        <taxon>Ophidiomyces</taxon>
    </lineage>
</organism>